<reference evidence="10 11" key="1">
    <citation type="submission" date="2020-08" db="EMBL/GenBank/DDBJ databases">
        <title>Genome public.</title>
        <authorList>
            <person name="Liu C."/>
            <person name="Sun Q."/>
        </authorList>
    </citation>
    <scope>NUCLEOTIDE SEQUENCE [LARGE SCALE GENOMIC DNA]</scope>
    <source>
        <strain evidence="10 11">BX3</strain>
    </source>
</reference>
<keyword evidence="4" id="KW-0119">Carbohydrate metabolism</keyword>
<evidence type="ECO:0000259" key="9">
    <source>
        <dbReference type="SMART" id="SM00635"/>
    </source>
</evidence>
<dbReference type="Gene3D" id="2.60.40.1080">
    <property type="match status" value="1"/>
</dbReference>
<feature type="signal peptide" evidence="8">
    <location>
        <begin position="1"/>
        <end position="28"/>
    </location>
</feature>
<dbReference type="InterPro" id="IPR017853">
    <property type="entry name" value="GH"/>
</dbReference>
<dbReference type="Gene3D" id="3.20.20.80">
    <property type="entry name" value="Glycosidases"/>
    <property type="match status" value="1"/>
</dbReference>
<dbReference type="PANTHER" id="PTHR31297:SF41">
    <property type="entry name" value="ENDOGLUCANASE, PUTATIVE (AFU_ORTHOLOGUE AFUA_5G01830)-RELATED"/>
    <property type="match status" value="1"/>
</dbReference>
<gene>
    <name evidence="10" type="ORF">H8700_11595</name>
</gene>
<name>A0ABR7MXF5_9FIRM</name>
<dbReference type="SUPFAM" id="SSF49373">
    <property type="entry name" value="Invasin/intimin cell-adhesion fragments"/>
    <property type="match status" value="1"/>
</dbReference>
<evidence type="ECO:0000256" key="3">
    <source>
        <dbReference type="ARBA" id="ARBA00023001"/>
    </source>
</evidence>
<feature type="domain" description="BIG2" evidence="9">
    <location>
        <begin position="35"/>
        <end position="112"/>
    </location>
</feature>
<evidence type="ECO:0000256" key="7">
    <source>
        <dbReference type="SAM" id="MobiDB-lite"/>
    </source>
</evidence>
<keyword evidence="8" id="KW-0732">Signal</keyword>
<dbReference type="Pfam" id="PF02368">
    <property type="entry name" value="Big_2"/>
    <property type="match status" value="1"/>
</dbReference>
<dbReference type="InterPro" id="IPR001547">
    <property type="entry name" value="Glyco_hydro_5"/>
</dbReference>
<evidence type="ECO:0000256" key="1">
    <source>
        <dbReference type="ARBA" id="ARBA00005641"/>
    </source>
</evidence>
<dbReference type="InterPro" id="IPR008964">
    <property type="entry name" value="Invasin/intimin_cell_adhesion"/>
</dbReference>
<organism evidence="10 11">
    <name type="scientific">Jutongia hominis</name>
    <dbReference type="NCBI Taxonomy" id="2763664"/>
    <lineage>
        <taxon>Bacteria</taxon>
        <taxon>Bacillati</taxon>
        <taxon>Bacillota</taxon>
        <taxon>Clostridia</taxon>
        <taxon>Lachnospirales</taxon>
        <taxon>Lachnospiraceae</taxon>
        <taxon>Jutongia</taxon>
    </lineage>
</organism>
<feature type="chain" id="PRO_5045478969" evidence="8">
    <location>
        <begin position="29"/>
        <end position="780"/>
    </location>
</feature>
<keyword evidence="5" id="KW-0326">Glycosidase</keyword>
<evidence type="ECO:0000256" key="6">
    <source>
        <dbReference type="ARBA" id="ARBA00023326"/>
    </source>
</evidence>
<evidence type="ECO:0000256" key="5">
    <source>
        <dbReference type="ARBA" id="ARBA00023295"/>
    </source>
</evidence>
<comment type="similarity">
    <text evidence="1">Belongs to the glycosyl hydrolase 5 (cellulase A) family.</text>
</comment>
<dbReference type="InterPro" id="IPR050386">
    <property type="entry name" value="Glycosyl_hydrolase_5"/>
</dbReference>
<dbReference type="Pfam" id="PF00150">
    <property type="entry name" value="Cellulase"/>
    <property type="match status" value="1"/>
</dbReference>
<dbReference type="EMBL" id="JACRSW010000040">
    <property type="protein sequence ID" value="MBC8558339.1"/>
    <property type="molecule type" value="Genomic_DNA"/>
</dbReference>
<dbReference type="PANTHER" id="PTHR31297">
    <property type="entry name" value="GLUCAN ENDO-1,6-BETA-GLUCOSIDASE B"/>
    <property type="match status" value="1"/>
</dbReference>
<dbReference type="InterPro" id="IPR003343">
    <property type="entry name" value="Big_2"/>
</dbReference>
<feature type="region of interest" description="Disordered" evidence="7">
    <location>
        <begin position="141"/>
        <end position="171"/>
    </location>
</feature>
<dbReference type="Proteomes" id="UP000637513">
    <property type="component" value="Unassembled WGS sequence"/>
</dbReference>
<keyword evidence="3" id="KW-0136">Cellulose degradation</keyword>
<dbReference type="SUPFAM" id="SSF51445">
    <property type="entry name" value="(Trans)glycosidases"/>
    <property type="match status" value="1"/>
</dbReference>
<evidence type="ECO:0000256" key="4">
    <source>
        <dbReference type="ARBA" id="ARBA00023277"/>
    </source>
</evidence>
<accession>A0ABR7MXF5</accession>
<keyword evidence="2" id="KW-0378">Hydrolase</keyword>
<dbReference type="SMART" id="SM00635">
    <property type="entry name" value="BID_2"/>
    <property type="match status" value="1"/>
</dbReference>
<evidence type="ECO:0000313" key="10">
    <source>
        <dbReference type="EMBL" id="MBC8558339.1"/>
    </source>
</evidence>
<evidence type="ECO:0000313" key="11">
    <source>
        <dbReference type="Proteomes" id="UP000637513"/>
    </source>
</evidence>
<feature type="compositionally biased region" description="Basic and acidic residues" evidence="7">
    <location>
        <begin position="152"/>
        <end position="161"/>
    </location>
</feature>
<feature type="region of interest" description="Disordered" evidence="7">
    <location>
        <begin position="186"/>
        <end position="256"/>
    </location>
</feature>
<feature type="compositionally biased region" description="Low complexity" evidence="7">
    <location>
        <begin position="186"/>
        <end position="248"/>
    </location>
</feature>
<keyword evidence="11" id="KW-1185">Reference proteome</keyword>
<evidence type="ECO:0000256" key="2">
    <source>
        <dbReference type="ARBA" id="ARBA00022801"/>
    </source>
</evidence>
<keyword evidence="6" id="KW-0624">Polysaccharide degradation</keyword>
<comment type="caution">
    <text evidence="10">The sequence shown here is derived from an EMBL/GenBank/DDBJ whole genome shotgun (WGS) entry which is preliminary data.</text>
</comment>
<protein>
    <submittedName>
        <fullName evidence="10">Cellulase family glycosylhydrolase</fullName>
    </submittedName>
</protein>
<sequence>MNHYKKSVKKWIAIAISMAMVLTSVLTGNVTTGSAASAPKLNFSKKTVTAGRKVTLKVKKKPAGSKILSTKWKSSNKKVATVTKKGVVKAKKAGKTKITATVRYKKGKTKKTKKLSCTITVKAKKSTTKQEDQIVVTPAPGNVVTITPNETKTPDALKTEKPVQPGATSDVIPSVSASVSAKPSAIPSASASASTKPSATPSASASVSTKPSATPSASASVSTKPSATPAASASVSTKPSTTKPTTAPIVTPGSHLSANGIATIDDGVMRSDIDAYDIVHDMGIGINLGNTLDAVAGWLNGGGTVEDYETAWGAPVTTQEMITGMKKAGFHSIRIPVAWSNLMKDDGTYTINEDYFNRVETVMNYAFNAGMYAIVNIHYDGGWWARFGSKTESERTQAMVKYKAMWTQIANRFNEYSDHLIFEAANEELGERLNSTDDYAGSGYFTNTDDLYKQVTAINQAFVDTVRGTGGNNASRFLLIAGYNTDIAKTCDERYVMPTDTIDGHMMISVHYYSPATYCTVDDPDNSWGYRDSWGTEDDIAEMKDTLNLMRINYVNKGIPVIIGEYGVIAGKNSDGTTHRKDGRDVFISTICEYALTHGMCPVLWDINEIYSRASNTIVHSTEAANYKKFEQQALESETYRPASKSTTLTYTGSIGYSGWTPSTVTAEGDVDFSVTNQGGTFMISDVNWSDYTNPKITMTMQGATGNVTCRFAKTASGGNQYYQAIEASDVLKSTSWNFSKTLTQSLSDCDLTGKADLYFDMGGLEAFSGKITITISDAQ</sequence>
<proteinExistence type="inferred from homology"/>
<evidence type="ECO:0000256" key="8">
    <source>
        <dbReference type="SAM" id="SignalP"/>
    </source>
</evidence>
<dbReference type="RefSeq" id="WP_249305737.1">
    <property type="nucleotide sequence ID" value="NZ_JACRSW010000040.1"/>
</dbReference>